<accession>A0A0F9J7V7</accession>
<comment type="caution">
    <text evidence="1">The sequence shown here is derived from an EMBL/GenBank/DDBJ whole genome shotgun (WGS) entry which is preliminary data.</text>
</comment>
<evidence type="ECO:0000313" key="1">
    <source>
        <dbReference type="EMBL" id="KKM65869.1"/>
    </source>
</evidence>
<proteinExistence type="predicted"/>
<feature type="non-terminal residue" evidence="1">
    <location>
        <position position="1"/>
    </location>
</feature>
<reference evidence="1" key="1">
    <citation type="journal article" date="2015" name="Nature">
        <title>Complex archaea that bridge the gap between prokaryotes and eukaryotes.</title>
        <authorList>
            <person name="Spang A."/>
            <person name="Saw J.H."/>
            <person name="Jorgensen S.L."/>
            <person name="Zaremba-Niedzwiedzka K."/>
            <person name="Martijn J."/>
            <person name="Lind A.E."/>
            <person name="van Eijk R."/>
            <person name="Schleper C."/>
            <person name="Guy L."/>
            <person name="Ettema T.J."/>
        </authorList>
    </citation>
    <scope>NUCLEOTIDE SEQUENCE</scope>
</reference>
<dbReference type="EMBL" id="LAZR01010643">
    <property type="protein sequence ID" value="KKM65869.1"/>
    <property type="molecule type" value="Genomic_DNA"/>
</dbReference>
<sequence length="149" mass="15609">DMVIDDLDPNDKNNVTFDDASGVNRAFSFVSAGTIVFNDNLQGDANAVYEMFFTSTPSGDYGTPQAVTVQDSDNVDIAGAVGASPSVSFDFDYDNNSQGGRTPATNAAISLVALGLDTAQFVLFAGTITRATGLTFSLVAALERNYSNP</sequence>
<protein>
    <submittedName>
        <fullName evidence="1">Uncharacterized protein</fullName>
    </submittedName>
</protein>
<name>A0A0F9J7V7_9ZZZZ</name>
<dbReference type="AlphaFoldDB" id="A0A0F9J7V7"/>
<gene>
    <name evidence="1" type="ORF">LCGC14_1486990</name>
</gene>
<organism evidence="1">
    <name type="scientific">marine sediment metagenome</name>
    <dbReference type="NCBI Taxonomy" id="412755"/>
    <lineage>
        <taxon>unclassified sequences</taxon>
        <taxon>metagenomes</taxon>
        <taxon>ecological metagenomes</taxon>
    </lineage>
</organism>